<dbReference type="OrthoDB" id="9803803at2"/>
<evidence type="ECO:0000313" key="4">
    <source>
        <dbReference type="Proteomes" id="UP000202259"/>
    </source>
</evidence>
<feature type="domain" description="CN hydrolase" evidence="2">
    <location>
        <begin position="1"/>
        <end position="254"/>
    </location>
</feature>
<sequence>MRVAVTQFATSLNSQENQATCIRMINEVAACKPDLIVLPEYSNTEACYEDHNQAWHEALDINGLFFQKIASQAKQYNSYILINVTLRRDLTREHQNPTIKSNISVTSCMFSPAGKLIQQSDKQLLLAQENEFFVCFNKATDAVTSAFGKLGLLAGSDIITFEAARDLALDGAQLLCNSQSSYVVEQGALQNFSRAIENNVFVATANKIGQSTPKVNLTADLVGVCHSQIISVNGKVLSSLANNKEGFTFADIDMAVAGLNKKCRPDGSEFLKQRRVELYQQPVTLQQHTANIEQAISNILPETANVAIFATYKSNEQAIEDVCHYIENNLSDIIQLPELFFIADKTISHNAEQLATIEILCTELIIQISATLRPFQYVCTSLVISGVHQGVLISEHGLFATQQQLHFCNRYQWSALGNELNIIELPLEQGNINIAILIADDANIPEIVKVAALNNVNVLLVPFDIQESSEVEFSLLSRAAENAICIVAASREKSFANADTTYNNNPKTGNKNKIKPMKSTGLIVDVLVRTASSRQGITSGLYSCNHMPLADIKVKQQYGKITKAVIHPSATVT</sequence>
<reference evidence="3 4" key="1">
    <citation type="submission" date="2017-08" db="EMBL/GenBank/DDBJ databases">
        <title>Complete genome of Colwellia sp. NB097-1, a psychrophile bacterium ioslated from Bering Sea.</title>
        <authorList>
            <person name="Chen X."/>
        </authorList>
    </citation>
    <scope>NUCLEOTIDE SEQUENCE [LARGE SCALE GENOMIC DNA]</scope>
    <source>
        <strain evidence="3 4">NB097-1</strain>
    </source>
</reference>
<evidence type="ECO:0000259" key="2">
    <source>
        <dbReference type="PROSITE" id="PS50263"/>
    </source>
</evidence>
<dbReference type="Pfam" id="PF00795">
    <property type="entry name" value="CN_hydrolase"/>
    <property type="match status" value="1"/>
</dbReference>
<organism evidence="3 4">
    <name type="scientific">Cognaticolwellia beringensis</name>
    <dbReference type="NCBI Taxonomy" id="1967665"/>
    <lineage>
        <taxon>Bacteria</taxon>
        <taxon>Pseudomonadati</taxon>
        <taxon>Pseudomonadota</taxon>
        <taxon>Gammaproteobacteria</taxon>
        <taxon>Alteromonadales</taxon>
        <taxon>Colwelliaceae</taxon>
        <taxon>Cognaticolwellia</taxon>
    </lineage>
</organism>
<protein>
    <submittedName>
        <fullName evidence="3">Carbon-nitrogen hydrolase</fullName>
    </submittedName>
</protein>
<keyword evidence="1 3" id="KW-0378">Hydrolase</keyword>
<dbReference type="InterPro" id="IPR003010">
    <property type="entry name" value="C-N_Hydrolase"/>
</dbReference>
<dbReference type="GO" id="GO:0016811">
    <property type="term" value="F:hydrolase activity, acting on carbon-nitrogen (but not peptide) bonds, in linear amides"/>
    <property type="evidence" value="ECO:0007669"/>
    <property type="project" value="TreeGrafter"/>
</dbReference>
<dbReference type="EMBL" id="CP020465">
    <property type="protein sequence ID" value="ASP49416.1"/>
    <property type="molecule type" value="Genomic_DNA"/>
</dbReference>
<proteinExistence type="predicted"/>
<dbReference type="PANTHER" id="PTHR43674">
    <property type="entry name" value="NITRILASE C965.09-RELATED"/>
    <property type="match status" value="1"/>
</dbReference>
<dbReference type="InterPro" id="IPR036526">
    <property type="entry name" value="C-N_Hydrolase_sf"/>
</dbReference>
<name>A0A222GC15_9GAMM</name>
<dbReference type="AlphaFoldDB" id="A0A222GC15"/>
<dbReference type="KEGG" id="cber:B5D82_17555"/>
<dbReference type="PROSITE" id="PS50263">
    <property type="entry name" value="CN_HYDROLASE"/>
    <property type="match status" value="1"/>
</dbReference>
<gene>
    <name evidence="3" type="ORF">B5D82_17555</name>
</gene>
<dbReference type="SUPFAM" id="SSF56317">
    <property type="entry name" value="Carbon-nitrogen hydrolase"/>
    <property type="match status" value="2"/>
</dbReference>
<evidence type="ECO:0000313" key="3">
    <source>
        <dbReference type="EMBL" id="ASP49416.1"/>
    </source>
</evidence>
<evidence type="ECO:0000256" key="1">
    <source>
        <dbReference type="ARBA" id="ARBA00022801"/>
    </source>
</evidence>
<keyword evidence="4" id="KW-1185">Reference proteome</keyword>
<dbReference type="Proteomes" id="UP000202259">
    <property type="component" value="Chromosome"/>
</dbReference>
<dbReference type="InterPro" id="IPR050345">
    <property type="entry name" value="Aliph_Amidase/BUP"/>
</dbReference>
<dbReference type="Gene3D" id="3.60.110.10">
    <property type="entry name" value="Carbon-nitrogen hydrolase"/>
    <property type="match status" value="2"/>
</dbReference>
<dbReference type="CDD" id="cd07197">
    <property type="entry name" value="nitrilase"/>
    <property type="match status" value="1"/>
</dbReference>
<dbReference type="PANTHER" id="PTHR43674:SF16">
    <property type="entry name" value="CARBON-NITROGEN FAMILY, PUTATIVE (AFU_ORTHOLOGUE AFUA_5G02350)-RELATED"/>
    <property type="match status" value="1"/>
</dbReference>
<accession>A0A222GC15</accession>